<organism evidence="3 4">
    <name type="scientific">Thiorhodovibrio winogradskyi</name>
    <dbReference type="NCBI Taxonomy" id="77007"/>
    <lineage>
        <taxon>Bacteria</taxon>
        <taxon>Pseudomonadati</taxon>
        <taxon>Pseudomonadota</taxon>
        <taxon>Gammaproteobacteria</taxon>
        <taxon>Chromatiales</taxon>
        <taxon>Chromatiaceae</taxon>
        <taxon>Thiorhodovibrio</taxon>
    </lineage>
</organism>
<evidence type="ECO:0000313" key="3">
    <source>
        <dbReference type="EMBL" id="WPL18488.1"/>
    </source>
</evidence>
<feature type="domain" description="Cytochrome P460" evidence="2">
    <location>
        <begin position="41"/>
        <end position="156"/>
    </location>
</feature>
<dbReference type="Pfam" id="PF16694">
    <property type="entry name" value="Cytochrome_P460"/>
    <property type="match status" value="1"/>
</dbReference>
<keyword evidence="1" id="KW-0732">Signal</keyword>
<feature type="signal peptide" evidence="1">
    <location>
        <begin position="1"/>
        <end position="24"/>
    </location>
</feature>
<dbReference type="EMBL" id="CP121472">
    <property type="protein sequence ID" value="WPL18488.1"/>
    <property type="molecule type" value="Genomic_DNA"/>
</dbReference>
<dbReference type="RefSeq" id="WP_328984248.1">
    <property type="nucleotide sequence ID" value="NZ_CP121472.1"/>
</dbReference>
<feature type="chain" id="PRO_5045348476" description="Cytochrome P460 domain-containing protein" evidence="1">
    <location>
        <begin position="25"/>
        <end position="172"/>
    </location>
</feature>
<evidence type="ECO:0000313" key="4">
    <source>
        <dbReference type="Proteomes" id="UP001432180"/>
    </source>
</evidence>
<accession>A0ABZ0SBS0</accession>
<evidence type="ECO:0000256" key="1">
    <source>
        <dbReference type="SAM" id="SignalP"/>
    </source>
</evidence>
<dbReference type="Gene3D" id="3.50.70.20">
    <property type="entry name" value="Cytochrome P460"/>
    <property type="match status" value="1"/>
</dbReference>
<name>A0ABZ0SBS0_9GAMM</name>
<evidence type="ECO:0000259" key="2">
    <source>
        <dbReference type="Pfam" id="PF16694"/>
    </source>
</evidence>
<dbReference type="InterPro" id="IPR032033">
    <property type="entry name" value="Cytochrome_P460"/>
</dbReference>
<proteinExistence type="predicted"/>
<keyword evidence="4" id="KW-1185">Reference proteome</keyword>
<dbReference type="Proteomes" id="UP001432180">
    <property type="component" value="Chromosome"/>
</dbReference>
<dbReference type="InterPro" id="IPR038142">
    <property type="entry name" value="Cytochrome_P460_sp"/>
</dbReference>
<reference evidence="3 4" key="1">
    <citation type="journal article" date="2023" name="Microorganisms">
        <title>Thiorhodovibrio frisius and Trv. litoralis spp. nov., Two Novel Members from a Clade of Fastidious Purple Sulfur Bacteria That Exhibit Unique Red-Shifted Light-Harvesting Capabilities.</title>
        <authorList>
            <person name="Methner A."/>
            <person name="Kuzyk S.B."/>
            <person name="Petersen J."/>
            <person name="Bauer S."/>
            <person name="Brinkmann H."/>
            <person name="Sichau K."/>
            <person name="Wanner G."/>
            <person name="Wolf J."/>
            <person name="Neumann-Schaal M."/>
            <person name="Henke P."/>
            <person name="Tank M."/>
            <person name="Sproer C."/>
            <person name="Bunk B."/>
            <person name="Overmann J."/>
        </authorList>
    </citation>
    <scope>NUCLEOTIDE SEQUENCE [LARGE SCALE GENOMIC DNA]</scope>
    <source>
        <strain evidence="3 4">DSM 6702</strain>
    </source>
</reference>
<gene>
    <name evidence="3" type="ORF">Thiowin_03561</name>
</gene>
<protein>
    <recommendedName>
        <fullName evidence="2">Cytochrome P460 domain-containing protein</fullName>
    </recommendedName>
</protein>
<sequence>MSRSKTFPYLIALTALFAAATTMAEPQQDDSSAMPKNLDDYQFINAIAIDDPEDLLHGFHHFYLNKAGIEAFLQGGPYPVGAEFVGLVYEITRDGPIRNEGEGKAIALMEKVEGAEETGGWRFALLTPDGSAMDIDPAKDCFDCHTQVSERDFVFSQPHHVGGLGWTPTNGH</sequence>